<dbReference type="InterPro" id="IPR048279">
    <property type="entry name" value="MdtK-like"/>
</dbReference>
<evidence type="ECO:0000256" key="10">
    <source>
        <dbReference type="SAM" id="Phobius"/>
    </source>
</evidence>
<feature type="transmembrane region" description="Helical" evidence="10">
    <location>
        <begin position="420"/>
        <end position="441"/>
    </location>
</feature>
<comment type="caution">
    <text evidence="11">The sequence shown here is derived from an EMBL/GenBank/DDBJ whole genome shotgun (WGS) entry which is preliminary data.</text>
</comment>
<dbReference type="CDD" id="cd13131">
    <property type="entry name" value="MATE_NorM_like"/>
    <property type="match status" value="1"/>
</dbReference>
<dbReference type="Proteomes" id="UP001501411">
    <property type="component" value="Unassembled WGS sequence"/>
</dbReference>
<proteinExistence type="predicted"/>
<evidence type="ECO:0000313" key="11">
    <source>
        <dbReference type="EMBL" id="GAA4782886.1"/>
    </source>
</evidence>
<feature type="transmembrane region" description="Helical" evidence="10">
    <location>
        <begin position="47"/>
        <end position="69"/>
    </location>
</feature>
<feature type="transmembrane region" description="Helical" evidence="10">
    <location>
        <begin position="316"/>
        <end position="339"/>
    </location>
</feature>
<feature type="transmembrane region" description="Helical" evidence="10">
    <location>
        <begin position="90"/>
        <end position="109"/>
    </location>
</feature>
<feature type="transmembrane region" description="Helical" evidence="10">
    <location>
        <begin position="161"/>
        <end position="181"/>
    </location>
</feature>
<keyword evidence="4" id="KW-1003">Cell membrane</keyword>
<evidence type="ECO:0000256" key="7">
    <source>
        <dbReference type="ARBA" id="ARBA00023065"/>
    </source>
</evidence>
<keyword evidence="8 10" id="KW-0472">Membrane</keyword>
<dbReference type="PIRSF" id="PIRSF006603">
    <property type="entry name" value="DinF"/>
    <property type="match status" value="1"/>
</dbReference>
<keyword evidence="6 10" id="KW-1133">Transmembrane helix</keyword>
<protein>
    <recommendedName>
        <fullName evidence="9">Multidrug-efflux transporter</fullName>
    </recommendedName>
</protein>
<dbReference type="Pfam" id="PF01554">
    <property type="entry name" value="MatE"/>
    <property type="match status" value="2"/>
</dbReference>
<feature type="transmembrane region" description="Helical" evidence="10">
    <location>
        <begin position="193"/>
        <end position="215"/>
    </location>
</feature>
<evidence type="ECO:0000256" key="1">
    <source>
        <dbReference type="ARBA" id="ARBA00004651"/>
    </source>
</evidence>
<organism evidence="11 12">
    <name type="scientific">Olivibacter ginsenosidimutans</name>
    <dbReference type="NCBI Taxonomy" id="1176537"/>
    <lineage>
        <taxon>Bacteria</taxon>
        <taxon>Pseudomonadati</taxon>
        <taxon>Bacteroidota</taxon>
        <taxon>Sphingobacteriia</taxon>
        <taxon>Sphingobacteriales</taxon>
        <taxon>Sphingobacteriaceae</taxon>
        <taxon>Olivibacter</taxon>
    </lineage>
</organism>
<evidence type="ECO:0000256" key="6">
    <source>
        <dbReference type="ARBA" id="ARBA00022989"/>
    </source>
</evidence>
<keyword evidence="5 10" id="KW-0812">Transmembrane</keyword>
<feature type="transmembrane region" description="Helical" evidence="10">
    <location>
        <begin position="393"/>
        <end position="414"/>
    </location>
</feature>
<evidence type="ECO:0000256" key="2">
    <source>
        <dbReference type="ARBA" id="ARBA00022448"/>
    </source>
</evidence>
<keyword evidence="12" id="KW-1185">Reference proteome</keyword>
<evidence type="ECO:0000256" key="4">
    <source>
        <dbReference type="ARBA" id="ARBA00022475"/>
    </source>
</evidence>
<evidence type="ECO:0000256" key="5">
    <source>
        <dbReference type="ARBA" id="ARBA00022692"/>
    </source>
</evidence>
<evidence type="ECO:0000256" key="9">
    <source>
        <dbReference type="ARBA" id="ARBA00031636"/>
    </source>
</evidence>
<reference evidence="12" key="1">
    <citation type="journal article" date="2019" name="Int. J. Syst. Evol. Microbiol.">
        <title>The Global Catalogue of Microorganisms (GCM) 10K type strain sequencing project: providing services to taxonomists for standard genome sequencing and annotation.</title>
        <authorList>
            <consortium name="The Broad Institute Genomics Platform"/>
            <consortium name="The Broad Institute Genome Sequencing Center for Infectious Disease"/>
            <person name="Wu L."/>
            <person name="Ma J."/>
        </authorList>
    </citation>
    <scope>NUCLEOTIDE SEQUENCE [LARGE SCALE GENOMIC DNA]</scope>
    <source>
        <strain evidence="12">JCM 18200</strain>
    </source>
</reference>
<dbReference type="PANTHER" id="PTHR43298">
    <property type="entry name" value="MULTIDRUG RESISTANCE PROTEIN NORM-RELATED"/>
    <property type="match status" value="1"/>
</dbReference>
<keyword evidence="2" id="KW-0813">Transport</keyword>
<feature type="transmembrane region" description="Helical" evidence="10">
    <location>
        <begin position="359"/>
        <end position="381"/>
    </location>
</feature>
<gene>
    <name evidence="11" type="ORF">GCM10023231_08170</name>
</gene>
<dbReference type="InterPro" id="IPR050222">
    <property type="entry name" value="MATE_MdtK"/>
</dbReference>
<dbReference type="EMBL" id="BAABIQ010000005">
    <property type="protein sequence ID" value="GAA4782886.1"/>
    <property type="molecule type" value="Genomic_DNA"/>
</dbReference>
<sequence length="451" mass="48979">MHGLVLLRQEAGKTLKLAGPIILGELAQMALALIDTAMVGAVSYKQLAAAALVMSVVNIPFVFGIGMTMSVSQLVAMAHGQHDARKVSHYLFNGFLLCATTALLISIGLECSKSILFHLKQDPEVAAMAVPFLRVIGVSIIPMILFMTLKQFTDGLEYTRTAMTLSLIALPLNAFLNWLLIFGNWGFPRLELIGAAWGTLITRTLIFIALAIIIFRHKTFRRYIAAGRTHWKFSWATIRELLRIGIPSSLQAGMEVGVFAVSAILVGTIGAVEQAAHQIAMNCAAFTFMVSMGLAQGGSIRISNAYGRRDWRHILVIGKSSMLTALVYGIICFIIFISLNNHLPKLFNHNAEVVSLASYLLIFAAIFQISDATQAVGIGLLRGAKDVKVPTLLVGLAYWVVGLPIGYLLAFHLGMRAPGIWTGLIIGLSLVSLFLSARFLALKKHIHPSGQ</sequence>
<keyword evidence="7" id="KW-0406">Ion transport</keyword>
<evidence type="ECO:0000256" key="8">
    <source>
        <dbReference type="ARBA" id="ARBA00023136"/>
    </source>
</evidence>
<comment type="subcellular location">
    <subcellularLocation>
        <location evidence="1">Cell membrane</location>
        <topology evidence="1">Multi-pass membrane protein</topology>
    </subcellularLocation>
</comment>
<dbReference type="RefSeq" id="WP_345230443.1">
    <property type="nucleotide sequence ID" value="NZ_BAABIQ010000005.1"/>
</dbReference>
<evidence type="ECO:0000256" key="3">
    <source>
        <dbReference type="ARBA" id="ARBA00022449"/>
    </source>
</evidence>
<dbReference type="NCBIfam" id="TIGR00797">
    <property type="entry name" value="matE"/>
    <property type="match status" value="1"/>
</dbReference>
<name>A0ABP9ANK2_9SPHI</name>
<feature type="transmembrane region" description="Helical" evidence="10">
    <location>
        <begin position="129"/>
        <end position="149"/>
    </location>
</feature>
<dbReference type="PANTHER" id="PTHR43298:SF2">
    <property type="entry name" value="FMN_FAD EXPORTER YEEO-RELATED"/>
    <property type="match status" value="1"/>
</dbReference>
<evidence type="ECO:0000313" key="12">
    <source>
        <dbReference type="Proteomes" id="UP001501411"/>
    </source>
</evidence>
<feature type="transmembrane region" description="Helical" evidence="10">
    <location>
        <begin position="21"/>
        <end position="41"/>
    </location>
</feature>
<keyword evidence="3" id="KW-0050">Antiport</keyword>
<accession>A0ABP9ANK2</accession>
<dbReference type="InterPro" id="IPR002528">
    <property type="entry name" value="MATE_fam"/>
</dbReference>